<keyword evidence="1" id="KW-0677">Repeat</keyword>
<feature type="domain" description="EF-hand" evidence="3">
    <location>
        <begin position="91"/>
        <end position="126"/>
    </location>
</feature>
<protein>
    <recommendedName>
        <fullName evidence="3">EF-hand domain-containing protein</fullName>
    </recommendedName>
</protein>
<feature type="domain" description="EF-hand" evidence="3">
    <location>
        <begin position="127"/>
        <end position="162"/>
    </location>
</feature>
<dbReference type="PANTHER" id="PTHR23048">
    <property type="entry name" value="MYOSIN LIGHT CHAIN 1, 3"/>
    <property type="match status" value="1"/>
</dbReference>
<dbReference type="PANTHER" id="PTHR23048:SF59">
    <property type="entry name" value="EF-HAND SUPERFAMILY PROTEIN"/>
    <property type="match status" value="1"/>
</dbReference>
<evidence type="ECO:0000259" key="3">
    <source>
        <dbReference type="PROSITE" id="PS50222"/>
    </source>
</evidence>
<organism evidence="4 5">
    <name type="scientific">Tritrichomonas musculus</name>
    <dbReference type="NCBI Taxonomy" id="1915356"/>
    <lineage>
        <taxon>Eukaryota</taxon>
        <taxon>Metamonada</taxon>
        <taxon>Parabasalia</taxon>
        <taxon>Tritrichomonadida</taxon>
        <taxon>Tritrichomonadidae</taxon>
        <taxon>Tritrichomonas</taxon>
    </lineage>
</organism>
<dbReference type="PROSITE" id="PS50222">
    <property type="entry name" value="EF_HAND_2"/>
    <property type="match status" value="4"/>
</dbReference>
<accession>A0ABR2K1A9</accession>
<dbReference type="InterPro" id="IPR018247">
    <property type="entry name" value="EF_Hand_1_Ca_BS"/>
</dbReference>
<gene>
    <name evidence="4" type="ORF">M9Y10_043360</name>
</gene>
<dbReference type="Gene3D" id="1.10.238.10">
    <property type="entry name" value="EF-hand"/>
    <property type="match status" value="2"/>
</dbReference>
<dbReference type="PROSITE" id="PS00018">
    <property type="entry name" value="EF_HAND_1"/>
    <property type="match status" value="3"/>
</dbReference>
<keyword evidence="2" id="KW-0106">Calcium</keyword>
<dbReference type="CDD" id="cd00051">
    <property type="entry name" value="EFh"/>
    <property type="match status" value="2"/>
</dbReference>
<dbReference type="SUPFAM" id="SSF47473">
    <property type="entry name" value="EF-hand"/>
    <property type="match status" value="1"/>
</dbReference>
<dbReference type="InterPro" id="IPR011992">
    <property type="entry name" value="EF-hand-dom_pair"/>
</dbReference>
<dbReference type="EMBL" id="JAPFFF010000008">
    <property type="protein sequence ID" value="KAK8884252.1"/>
    <property type="molecule type" value="Genomic_DNA"/>
</dbReference>
<evidence type="ECO:0000313" key="5">
    <source>
        <dbReference type="Proteomes" id="UP001470230"/>
    </source>
</evidence>
<evidence type="ECO:0000256" key="1">
    <source>
        <dbReference type="ARBA" id="ARBA00022737"/>
    </source>
</evidence>
<proteinExistence type="predicted"/>
<sequence length="162" mass="18589">MSSSTPSRKAQRADLTEEQKLELQEAFNMFDTDGSGKIQANELRVALRALGFEPTKDELRRMITDVDKKGDGQLDFPQFMEAIVKKISEPDHDEEIEKSFGLFDNNEDGYLDITDLKYVADLIGETMSQEELYEMIKEADQDHDGKVTLDDFKRVVRRATLF</sequence>
<reference evidence="4 5" key="1">
    <citation type="submission" date="2024-04" db="EMBL/GenBank/DDBJ databases">
        <title>Tritrichomonas musculus Genome.</title>
        <authorList>
            <person name="Alves-Ferreira E."/>
            <person name="Grigg M."/>
            <person name="Lorenzi H."/>
            <person name="Galac M."/>
        </authorList>
    </citation>
    <scope>NUCLEOTIDE SEQUENCE [LARGE SCALE GENOMIC DNA]</scope>
    <source>
        <strain evidence="4 5">EAF2021</strain>
    </source>
</reference>
<evidence type="ECO:0000256" key="2">
    <source>
        <dbReference type="ARBA" id="ARBA00022837"/>
    </source>
</evidence>
<dbReference type="InterPro" id="IPR050230">
    <property type="entry name" value="CALM/Myosin/TropC-like"/>
</dbReference>
<dbReference type="SMART" id="SM00054">
    <property type="entry name" value="EFh"/>
    <property type="match status" value="4"/>
</dbReference>
<feature type="domain" description="EF-hand" evidence="3">
    <location>
        <begin position="18"/>
        <end position="53"/>
    </location>
</feature>
<dbReference type="Pfam" id="PF13499">
    <property type="entry name" value="EF-hand_7"/>
    <property type="match status" value="2"/>
</dbReference>
<dbReference type="InterPro" id="IPR002048">
    <property type="entry name" value="EF_hand_dom"/>
</dbReference>
<evidence type="ECO:0000313" key="4">
    <source>
        <dbReference type="EMBL" id="KAK8884252.1"/>
    </source>
</evidence>
<comment type="caution">
    <text evidence="4">The sequence shown here is derived from an EMBL/GenBank/DDBJ whole genome shotgun (WGS) entry which is preliminary data.</text>
</comment>
<name>A0ABR2K1A9_9EUKA</name>
<dbReference type="Proteomes" id="UP001470230">
    <property type="component" value="Unassembled WGS sequence"/>
</dbReference>
<feature type="domain" description="EF-hand" evidence="3">
    <location>
        <begin position="54"/>
        <end position="89"/>
    </location>
</feature>
<keyword evidence="5" id="KW-1185">Reference proteome</keyword>